<evidence type="ECO:0000313" key="2">
    <source>
        <dbReference type="Proteomes" id="UP001320706"/>
    </source>
</evidence>
<accession>A0ACC3S7Y8</accession>
<dbReference type="EMBL" id="JAMKPW020000038">
    <property type="protein sequence ID" value="KAK8200800.1"/>
    <property type="molecule type" value="Genomic_DNA"/>
</dbReference>
<keyword evidence="2" id="KW-1185">Reference proteome</keyword>
<organism evidence="1 2">
    <name type="scientific">Zalaria obscura</name>
    <dbReference type="NCBI Taxonomy" id="2024903"/>
    <lineage>
        <taxon>Eukaryota</taxon>
        <taxon>Fungi</taxon>
        <taxon>Dikarya</taxon>
        <taxon>Ascomycota</taxon>
        <taxon>Pezizomycotina</taxon>
        <taxon>Dothideomycetes</taxon>
        <taxon>Dothideomycetidae</taxon>
        <taxon>Dothideales</taxon>
        <taxon>Zalariaceae</taxon>
        <taxon>Zalaria</taxon>
    </lineage>
</organism>
<comment type="caution">
    <text evidence="1">The sequence shown here is derived from an EMBL/GenBank/DDBJ whole genome shotgun (WGS) entry which is preliminary data.</text>
</comment>
<protein>
    <submittedName>
        <fullName evidence="1">Uncharacterized protein</fullName>
    </submittedName>
</protein>
<gene>
    <name evidence="1" type="ORF">M8818_006116</name>
</gene>
<evidence type="ECO:0000313" key="1">
    <source>
        <dbReference type="EMBL" id="KAK8200800.1"/>
    </source>
</evidence>
<dbReference type="Proteomes" id="UP001320706">
    <property type="component" value="Unassembled WGS sequence"/>
</dbReference>
<name>A0ACC3S7Y8_9PEZI</name>
<proteinExistence type="predicted"/>
<sequence length="270" mass="29861">MAVPMFDLPEAKRVRRSDLDSPQSSRSSSPDSAVLDRLRASAQYDFVTVADPVSADKIEQDDGEEEELEFRLFAPTTTTAQDEKPAQVIRLRSPSLEATDPGFLNPLRDHSYYFTDDKDTAKTEEYAIAAVAGEDLLSRSHSHWPGCTYAWKVISIPASQAKTALTTSDVLTPASATFLPDAERKRTRLGKQGRIRKREKAAAAKAKKEEEAKSKEEKERAEREKRAKRNREKKFKKRARDKAKKAAGGGDAITANEDGADSASEAESAE</sequence>
<reference evidence="1" key="1">
    <citation type="submission" date="2024-02" db="EMBL/GenBank/DDBJ databases">
        <title>Metagenome Assembled Genome of Zalaria obscura JY119.</title>
        <authorList>
            <person name="Vighnesh L."/>
            <person name="Jagadeeshwari U."/>
            <person name="Venkata Ramana C."/>
            <person name="Sasikala C."/>
        </authorList>
    </citation>
    <scope>NUCLEOTIDE SEQUENCE</scope>
    <source>
        <strain evidence="1">JY119</strain>
    </source>
</reference>